<dbReference type="InterPro" id="IPR051910">
    <property type="entry name" value="ComF/GntX_DNA_util-trans"/>
</dbReference>
<reference evidence="3" key="1">
    <citation type="journal article" date="2021" name="PeerJ">
        <title>Extensive microbial diversity within the chicken gut microbiome revealed by metagenomics and culture.</title>
        <authorList>
            <person name="Gilroy R."/>
            <person name="Ravi A."/>
            <person name="Getino M."/>
            <person name="Pursley I."/>
            <person name="Horton D.L."/>
            <person name="Alikhan N.F."/>
            <person name="Baker D."/>
            <person name="Gharbi K."/>
            <person name="Hall N."/>
            <person name="Watson M."/>
            <person name="Adriaenssens E.M."/>
            <person name="Foster-Nyarko E."/>
            <person name="Jarju S."/>
            <person name="Secka A."/>
            <person name="Antonio M."/>
            <person name="Oren A."/>
            <person name="Chaudhuri R.R."/>
            <person name="La Ragione R."/>
            <person name="Hildebrand F."/>
            <person name="Pallen M.J."/>
        </authorList>
    </citation>
    <scope>NUCLEOTIDE SEQUENCE</scope>
    <source>
        <strain evidence="3">ChiSxjej5B17-1746</strain>
    </source>
</reference>
<dbReference type="InterPro" id="IPR000836">
    <property type="entry name" value="PRTase_dom"/>
</dbReference>
<evidence type="ECO:0000256" key="1">
    <source>
        <dbReference type="ARBA" id="ARBA00008007"/>
    </source>
</evidence>
<dbReference type="EMBL" id="DXGI01000318">
    <property type="protein sequence ID" value="HIW79136.1"/>
    <property type="molecule type" value="Genomic_DNA"/>
</dbReference>
<dbReference type="Pfam" id="PF00156">
    <property type="entry name" value="Pribosyltran"/>
    <property type="match status" value="1"/>
</dbReference>
<accession>A0A9D1R2W9</accession>
<comment type="caution">
    <text evidence="3">The sequence shown here is derived from an EMBL/GenBank/DDBJ whole genome shotgun (WGS) entry which is preliminary data.</text>
</comment>
<gene>
    <name evidence="3" type="ORF">H9874_08340</name>
</gene>
<dbReference type="CDD" id="cd06223">
    <property type="entry name" value="PRTases_typeI"/>
    <property type="match status" value="1"/>
</dbReference>
<comment type="similarity">
    <text evidence="1">Belongs to the ComF/GntX family.</text>
</comment>
<dbReference type="AlphaFoldDB" id="A0A9D1R2W9"/>
<dbReference type="Gene3D" id="3.40.50.2020">
    <property type="match status" value="1"/>
</dbReference>
<evidence type="ECO:0000313" key="3">
    <source>
        <dbReference type="EMBL" id="HIW79136.1"/>
    </source>
</evidence>
<dbReference type="InterPro" id="IPR029057">
    <property type="entry name" value="PRTase-like"/>
</dbReference>
<dbReference type="PANTHER" id="PTHR47505">
    <property type="entry name" value="DNA UTILIZATION PROTEIN YHGH"/>
    <property type="match status" value="1"/>
</dbReference>
<name>A0A9D1R2W9_9BACT</name>
<feature type="domain" description="Phosphoribosyltransferase" evidence="2">
    <location>
        <begin position="200"/>
        <end position="260"/>
    </location>
</feature>
<organism evidence="3 4">
    <name type="scientific">Candidatus Bilophila faecipullorum</name>
    <dbReference type="NCBI Taxonomy" id="2838482"/>
    <lineage>
        <taxon>Bacteria</taxon>
        <taxon>Pseudomonadati</taxon>
        <taxon>Thermodesulfobacteriota</taxon>
        <taxon>Desulfovibrionia</taxon>
        <taxon>Desulfovibrionales</taxon>
        <taxon>Desulfovibrionaceae</taxon>
        <taxon>Bilophila</taxon>
    </lineage>
</organism>
<sequence length="281" mass="30725">MNERPFRFLQPLRDLLRAVSLDERRCILCHIPFSPLDRGAMPPESVPRIGIPLCPSCRTLLRPRKSGYCPLCGEPALQPEARPAPCDACRKTSPPWEHFRFYGLYGGALKTLILRGKFGADPAVLHLLGRLLAHACADLPRPDAIVPVPLHRTRLRERGFNQCQEVARPLAHALGAPLRPDLLLRQHPTRHQVGLSEAERLANLEGAFLASPQVRGKRILLVDDTATTGTTLRRAAIALLDPHGGAAAVDVAVVARTPRDNQDYSDALAASCGLAAEKSRS</sequence>
<protein>
    <submittedName>
        <fullName evidence="3">ComF family protein</fullName>
    </submittedName>
</protein>
<dbReference type="PANTHER" id="PTHR47505:SF1">
    <property type="entry name" value="DNA UTILIZATION PROTEIN YHGH"/>
    <property type="match status" value="1"/>
</dbReference>
<reference evidence="3" key="2">
    <citation type="submission" date="2021-04" db="EMBL/GenBank/DDBJ databases">
        <authorList>
            <person name="Gilroy R."/>
        </authorList>
    </citation>
    <scope>NUCLEOTIDE SEQUENCE</scope>
    <source>
        <strain evidence="3">ChiSxjej5B17-1746</strain>
    </source>
</reference>
<proteinExistence type="inferred from homology"/>
<evidence type="ECO:0000313" key="4">
    <source>
        <dbReference type="Proteomes" id="UP000824264"/>
    </source>
</evidence>
<evidence type="ECO:0000259" key="2">
    <source>
        <dbReference type="Pfam" id="PF00156"/>
    </source>
</evidence>
<dbReference type="Proteomes" id="UP000824264">
    <property type="component" value="Unassembled WGS sequence"/>
</dbReference>
<dbReference type="SUPFAM" id="SSF53271">
    <property type="entry name" value="PRTase-like"/>
    <property type="match status" value="1"/>
</dbReference>